<feature type="signal peptide" evidence="3">
    <location>
        <begin position="1"/>
        <end position="16"/>
    </location>
</feature>
<organism evidence="4">
    <name type="scientific">Culicoides sonorensis</name>
    <name type="common">Biting midge</name>
    <dbReference type="NCBI Taxonomy" id="179676"/>
    <lineage>
        <taxon>Eukaryota</taxon>
        <taxon>Metazoa</taxon>
        <taxon>Ecdysozoa</taxon>
        <taxon>Arthropoda</taxon>
        <taxon>Hexapoda</taxon>
        <taxon>Insecta</taxon>
        <taxon>Pterygota</taxon>
        <taxon>Neoptera</taxon>
        <taxon>Endopterygota</taxon>
        <taxon>Diptera</taxon>
        <taxon>Nematocera</taxon>
        <taxon>Chironomoidea</taxon>
        <taxon>Ceratopogonidae</taxon>
        <taxon>Ceratopogoninae</taxon>
        <taxon>Culicoides</taxon>
        <taxon>Monoculicoides</taxon>
    </lineage>
</organism>
<sequence length="482" mass="54885">MKFFNIIFFFIPVISGESSISQLILNDGTDFKCLPGDTVKYLINHRDVSFEFNCTVPQNVIITGKEQGFGNFNITTTAWAKIKNVEIRNVGVVFIAGGAPTNSRNSIKIMFCDKLESTANKWGHVTVFDTIKDLNIKEIAGSAQKGDYILIKNCFMNVAPQIKDYAVIDVTDNTIAEIKTNAFQLRDQTFIFKKNVVHKVHANGFDMTNNHAQLTDNKFYDLSASWMNTKASLIEFKSNNFYESPHKIEFSSPSSSFCLFNENTIHQTNNETTNFLGIHEKCSVEALTFNIPCDCTSPLFLKSKDNQINARCGISNLERICFNDGYVSINEYMKSSCKDQTYYTWSECGTKINAMFIGTSVGFLIVIINVSIWFYCKKKNLKSEARRSSINSYCMDTENLPMSCNEIDDIDGKRQKSVEIQLDFAKFKISPAPPKTNLLTNAKRVKPVNAEEKNDDDYYSNDKYFDPSQQEFCKYPKFKHKK</sequence>
<dbReference type="EMBL" id="UFQT01000200">
    <property type="protein sequence ID" value="SSX21611.1"/>
    <property type="molecule type" value="Genomic_DNA"/>
</dbReference>
<dbReference type="AlphaFoldDB" id="A0A336K9R1"/>
<feature type="region of interest" description="Disordered" evidence="1">
    <location>
        <begin position="443"/>
        <end position="464"/>
    </location>
</feature>
<dbReference type="VEuPathDB" id="VectorBase:CSON004927"/>
<evidence type="ECO:0000256" key="1">
    <source>
        <dbReference type="SAM" id="MobiDB-lite"/>
    </source>
</evidence>
<protein>
    <submittedName>
        <fullName evidence="4">CSON004927 protein</fullName>
    </submittedName>
</protein>
<keyword evidence="2" id="KW-0472">Membrane</keyword>
<reference evidence="5" key="2">
    <citation type="submission" date="2018-07" db="EMBL/GenBank/DDBJ databases">
        <authorList>
            <person name="Quirk P.G."/>
            <person name="Krulwich T.A."/>
        </authorList>
    </citation>
    <scope>NUCLEOTIDE SEQUENCE</scope>
</reference>
<evidence type="ECO:0000313" key="5">
    <source>
        <dbReference type="EMBL" id="SSX21611.1"/>
    </source>
</evidence>
<dbReference type="EMBL" id="UFQS01000200">
    <property type="protein sequence ID" value="SSX01231.1"/>
    <property type="molecule type" value="Genomic_DNA"/>
</dbReference>
<gene>
    <name evidence="4" type="primary">CSON004927</name>
</gene>
<evidence type="ECO:0000256" key="2">
    <source>
        <dbReference type="SAM" id="Phobius"/>
    </source>
</evidence>
<keyword evidence="2" id="KW-1133">Transmembrane helix</keyword>
<accession>A0A336K9R1</accession>
<keyword evidence="2" id="KW-0812">Transmembrane</keyword>
<name>A0A336K9R1_CULSO</name>
<proteinExistence type="predicted"/>
<reference evidence="4" key="1">
    <citation type="submission" date="2018-04" db="EMBL/GenBank/DDBJ databases">
        <authorList>
            <person name="Go L.Y."/>
            <person name="Mitchell J.A."/>
        </authorList>
    </citation>
    <scope>NUCLEOTIDE SEQUENCE</scope>
    <source>
        <tissue evidence="4">Whole organism</tissue>
    </source>
</reference>
<feature type="transmembrane region" description="Helical" evidence="2">
    <location>
        <begin position="354"/>
        <end position="376"/>
    </location>
</feature>
<evidence type="ECO:0000256" key="3">
    <source>
        <dbReference type="SAM" id="SignalP"/>
    </source>
</evidence>
<keyword evidence="3" id="KW-0732">Signal</keyword>
<evidence type="ECO:0000313" key="4">
    <source>
        <dbReference type="EMBL" id="SSX01231.1"/>
    </source>
</evidence>
<feature type="chain" id="PRO_5036062050" evidence="3">
    <location>
        <begin position="17"/>
        <end position="482"/>
    </location>
</feature>